<dbReference type="EC" id="3.1.21.3" evidence="3"/>
<dbReference type="AlphaFoldDB" id="A0A9W5EVD2"/>
<dbReference type="GO" id="GO:0009035">
    <property type="term" value="F:type I site-specific deoxyribonuclease activity"/>
    <property type="evidence" value="ECO:0007669"/>
    <property type="project" value="UniProtKB-EC"/>
</dbReference>
<dbReference type="SUPFAM" id="SSF116734">
    <property type="entry name" value="DNA methylase specificity domain"/>
    <property type="match status" value="2"/>
</dbReference>
<accession>A0A9W5EVD2</accession>
<evidence type="ECO:0000256" key="2">
    <source>
        <dbReference type="ARBA" id="ARBA00023125"/>
    </source>
</evidence>
<gene>
    <name evidence="3" type="ORF">ERS739223_01123</name>
</gene>
<keyword evidence="2" id="KW-0238">DNA-binding</keyword>
<dbReference type="EMBL" id="FAVC01000002">
    <property type="protein sequence ID" value="CUU84508.1"/>
    <property type="molecule type" value="Genomic_DNA"/>
</dbReference>
<dbReference type="GO" id="GO:0003677">
    <property type="term" value="F:DNA binding"/>
    <property type="evidence" value="ECO:0007669"/>
    <property type="project" value="UniProtKB-KW"/>
</dbReference>
<reference evidence="3 4" key="1">
    <citation type="submission" date="2015-11" db="EMBL/GenBank/DDBJ databases">
        <authorList>
            <consortium name="Pathogen Informatics"/>
        </authorList>
    </citation>
    <scope>NUCLEOTIDE SEQUENCE [LARGE SCALE GENOMIC DNA]</scope>
    <source>
        <strain evidence="3 4">007A-0283</strain>
    </source>
</reference>
<evidence type="ECO:0000313" key="4">
    <source>
        <dbReference type="Proteomes" id="UP000052245"/>
    </source>
</evidence>
<proteinExistence type="predicted"/>
<sequence length="378" mass="44212">MKSPKIRFKEFQNEWDLTTLGDIFDYIRPDNYIVKSDKYSKNYNTPVLTANKAFILGYTNEKNTFNKECVIFDDFTLDLKYVNFPFMVKSSALKILVLKEKSFNFGFCYELLKKANIEILGHARHYISVVQPTKTRIPSDIKEQEAIGEFFRKIDEILDLEKLRFKKFENFKKTMLDKLFVASGENAPRLRLGSFTSNWTSVTLGEVFKERTERSAVGELLSVSISNGVTKFSELNRWDKSSEDKSNYKVVKKGDIAYNSMRMWQGASGISKYNGIVSPAYTILEPCKNTNSLFFSYMFKKDEMLYKFRVKSQGLTSDTWNLKYTNLKGIKTKIPTDPKEQEAIGEFFKKIDEILKFKQQRILKFENIKKYLLNKMFM</sequence>
<protein>
    <submittedName>
        <fullName evidence="3">Type I restriction-modification system, specificity subunit S</fullName>
        <ecNumber evidence="3">3.1.21.3</ecNumber>
    </submittedName>
</protein>
<dbReference type="InterPro" id="IPR044946">
    <property type="entry name" value="Restrct_endonuc_typeI_TRD_sf"/>
</dbReference>
<evidence type="ECO:0000313" key="3">
    <source>
        <dbReference type="EMBL" id="CUU84508.1"/>
    </source>
</evidence>
<dbReference type="Proteomes" id="UP000052245">
    <property type="component" value="Unassembled WGS sequence"/>
</dbReference>
<keyword evidence="1" id="KW-0680">Restriction system</keyword>
<evidence type="ECO:0000256" key="1">
    <source>
        <dbReference type="ARBA" id="ARBA00022747"/>
    </source>
</evidence>
<dbReference type="Gene3D" id="3.90.220.20">
    <property type="entry name" value="DNA methylase specificity domains"/>
    <property type="match status" value="2"/>
</dbReference>
<dbReference type="InterPro" id="IPR052021">
    <property type="entry name" value="Type-I_RS_S_subunit"/>
</dbReference>
<name>A0A9W5EVD2_CAMHY</name>
<dbReference type="GO" id="GO:0009307">
    <property type="term" value="P:DNA restriction-modification system"/>
    <property type="evidence" value="ECO:0007669"/>
    <property type="project" value="UniProtKB-KW"/>
</dbReference>
<keyword evidence="3" id="KW-0378">Hydrolase</keyword>
<dbReference type="PANTHER" id="PTHR30408:SF12">
    <property type="entry name" value="TYPE I RESTRICTION ENZYME MJAVIII SPECIFICITY SUBUNIT"/>
    <property type="match status" value="1"/>
</dbReference>
<organism evidence="3 4">
    <name type="scientific">Campylobacter hyointestinalis subsp. hyointestinalis</name>
    <dbReference type="NCBI Taxonomy" id="91352"/>
    <lineage>
        <taxon>Bacteria</taxon>
        <taxon>Pseudomonadati</taxon>
        <taxon>Campylobacterota</taxon>
        <taxon>Epsilonproteobacteria</taxon>
        <taxon>Campylobacterales</taxon>
        <taxon>Campylobacteraceae</taxon>
        <taxon>Campylobacter</taxon>
    </lineage>
</organism>
<dbReference type="RefSeq" id="WP_059430267.1">
    <property type="nucleotide sequence ID" value="NZ_CP040464.1"/>
</dbReference>
<comment type="caution">
    <text evidence="3">The sequence shown here is derived from an EMBL/GenBank/DDBJ whole genome shotgun (WGS) entry which is preliminary data.</text>
</comment>
<dbReference type="PANTHER" id="PTHR30408">
    <property type="entry name" value="TYPE-1 RESTRICTION ENZYME ECOKI SPECIFICITY PROTEIN"/>
    <property type="match status" value="1"/>
</dbReference>